<evidence type="ECO:0000313" key="4">
    <source>
        <dbReference type="EMBL" id="ABO95289.1"/>
    </source>
</evidence>
<dbReference type="InterPro" id="IPR006767">
    <property type="entry name" value="Cwf19-like_C_dom-2"/>
</dbReference>
<evidence type="ECO:0000259" key="2">
    <source>
        <dbReference type="Pfam" id="PF04676"/>
    </source>
</evidence>
<feature type="domain" description="Cwf19-like protein C-terminal" evidence="2">
    <location>
        <begin position="380"/>
        <end position="457"/>
    </location>
</feature>
<dbReference type="Pfam" id="PF04677">
    <property type="entry name" value="CwfJ_C_1"/>
    <property type="match status" value="1"/>
</dbReference>
<dbReference type="GeneID" id="5001088"/>
<reference evidence="4 5" key="1">
    <citation type="journal article" date="2007" name="Proc. Natl. Acad. Sci. U.S.A.">
        <title>The tiny eukaryote Ostreococcus provides genomic insights into the paradox of plankton speciation.</title>
        <authorList>
            <person name="Palenik B."/>
            <person name="Grimwood J."/>
            <person name="Aerts A."/>
            <person name="Rouze P."/>
            <person name="Salamov A."/>
            <person name="Putnam N."/>
            <person name="Dupont C."/>
            <person name="Jorgensen R."/>
            <person name="Derelle E."/>
            <person name="Rombauts S."/>
            <person name="Zhou K."/>
            <person name="Otillar R."/>
            <person name="Merchant S.S."/>
            <person name="Podell S."/>
            <person name="Gaasterland T."/>
            <person name="Napoli C."/>
            <person name="Gendler K."/>
            <person name="Manuell A."/>
            <person name="Tai V."/>
            <person name="Vallon O."/>
            <person name="Piganeau G."/>
            <person name="Jancek S."/>
            <person name="Heijde M."/>
            <person name="Jabbari K."/>
            <person name="Bowler C."/>
            <person name="Lohr M."/>
            <person name="Robbens S."/>
            <person name="Werner G."/>
            <person name="Dubchak I."/>
            <person name="Pazour G.J."/>
            <person name="Ren Q."/>
            <person name="Paulsen I."/>
            <person name="Delwiche C."/>
            <person name="Schmutz J."/>
            <person name="Rokhsar D."/>
            <person name="Van de Peer Y."/>
            <person name="Moreau H."/>
            <person name="Grigoriev I.V."/>
        </authorList>
    </citation>
    <scope>NUCLEOTIDE SEQUENCE [LARGE SCALE GENOMIC DNA]</scope>
    <source>
        <strain evidence="4 5">CCE9901</strain>
    </source>
</reference>
<dbReference type="RefSeq" id="XP_001416996.1">
    <property type="nucleotide sequence ID" value="XM_001416959.1"/>
</dbReference>
<evidence type="ECO:0000256" key="1">
    <source>
        <dbReference type="SAM" id="MobiDB-lite"/>
    </source>
</evidence>
<proteinExistence type="predicted"/>
<dbReference type="InterPro" id="IPR040194">
    <property type="entry name" value="Cwf19-like"/>
</dbReference>
<evidence type="ECO:0000313" key="5">
    <source>
        <dbReference type="Proteomes" id="UP000001568"/>
    </source>
</evidence>
<dbReference type="Pfam" id="PF04676">
    <property type="entry name" value="CwfJ_C_2"/>
    <property type="match status" value="1"/>
</dbReference>
<dbReference type="InterPro" id="IPR036265">
    <property type="entry name" value="HIT-like_sf"/>
</dbReference>
<dbReference type="SUPFAM" id="SSF54928">
    <property type="entry name" value="RNA-binding domain, RBD"/>
    <property type="match status" value="1"/>
</dbReference>
<dbReference type="EMBL" id="CP000583">
    <property type="protein sequence ID" value="ABO95289.1"/>
    <property type="molecule type" value="Genomic_DNA"/>
</dbReference>
<dbReference type="PANTHER" id="PTHR12072:SF4">
    <property type="entry name" value="CWF19-LIKE PROTEIN 1"/>
    <property type="match status" value="1"/>
</dbReference>
<dbReference type="OMA" id="HICLADY"/>
<dbReference type="SUPFAM" id="SSF54197">
    <property type="entry name" value="HIT-like"/>
    <property type="match status" value="1"/>
</dbReference>
<name>A4RUP8_OSTLU</name>
<organism evidence="4 5">
    <name type="scientific">Ostreococcus lucimarinus (strain CCE9901)</name>
    <dbReference type="NCBI Taxonomy" id="436017"/>
    <lineage>
        <taxon>Eukaryota</taxon>
        <taxon>Viridiplantae</taxon>
        <taxon>Chlorophyta</taxon>
        <taxon>Mamiellophyceae</taxon>
        <taxon>Mamiellales</taxon>
        <taxon>Bathycoccaceae</taxon>
        <taxon>Ostreococcus</taxon>
    </lineage>
</organism>
<accession>A4RUP8</accession>
<dbReference type="AlphaFoldDB" id="A4RUP8"/>
<feature type="compositionally biased region" description="Basic and acidic residues" evidence="1">
    <location>
        <begin position="147"/>
        <end position="174"/>
    </location>
</feature>
<evidence type="ECO:0000259" key="3">
    <source>
        <dbReference type="Pfam" id="PF04677"/>
    </source>
</evidence>
<dbReference type="OrthoDB" id="444325at2759"/>
<dbReference type="eggNOG" id="KOG2476">
    <property type="taxonomic scope" value="Eukaryota"/>
</dbReference>
<protein>
    <recommendedName>
        <fullName evidence="6">Cwf19-like C-terminal domain-containing protein</fullName>
    </recommendedName>
</protein>
<dbReference type="KEGG" id="olu:OSTLU_34185"/>
<dbReference type="GO" id="GO:0061632">
    <property type="term" value="F:RNA lariat debranching enzyme activator activity"/>
    <property type="evidence" value="ECO:0007669"/>
    <property type="project" value="TreeGrafter"/>
</dbReference>
<dbReference type="STRING" id="436017.A4RUP8"/>
<dbReference type="InterPro" id="IPR006768">
    <property type="entry name" value="Cwf19-like_C_dom-1"/>
</dbReference>
<dbReference type="InterPro" id="IPR035979">
    <property type="entry name" value="RBD_domain_sf"/>
</dbReference>
<gene>
    <name evidence="4" type="ORF">OSTLU_34185</name>
</gene>
<dbReference type="Proteomes" id="UP000001568">
    <property type="component" value="Chromosome 3"/>
</dbReference>
<feature type="domain" description="Cwf19-like C-terminal" evidence="3">
    <location>
        <begin position="241"/>
        <end position="355"/>
    </location>
</feature>
<dbReference type="Gene3D" id="3.30.428.10">
    <property type="entry name" value="HIT-like"/>
    <property type="match status" value="1"/>
</dbReference>
<dbReference type="GO" id="GO:0071014">
    <property type="term" value="C:post-mRNA release spliceosomal complex"/>
    <property type="evidence" value="ECO:0007669"/>
    <property type="project" value="TreeGrafter"/>
</dbReference>
<feature type="region of interest" description="Disordered" evidence="1">
    <location>
        <begin position="133"/>
        <end position="174"/>
    </location>
</feature>
<evidence type="ECO:0008006" key="6">
    <source>
        <dbReference type="Google" id="ProtNLM"/>
    </source>
</evidence>
<dbReference type="Gramene" id="ABO95289">
    <property type="protein sequence ID" value="ABO95289"/>
    <property type="gene ID" value="OSTLU_34185"/>
</dbReference>
<dbReference type="GO" id="GO:0003676">
    <property type="term" value="F:nucleic acid binding"/>
    <property type="evidence" value="ECO:0007669"/>
    <property type="project" value="InterPro"/>
</dbReference>
<dbReference type="GO" id="GO:0000398">
    <property type="term" value="P:mRNA splicing, via spliceosome"/>
    <property type="evidence" value="ECO:0007669"/>
    <property type="project" value="TreeGrafter"/>
</dbReference>
<dbReference type="PANTHER" id="PTHR12072">
    <property type="entry name" value="CWF19, CELL CYCLE CONTROL PROTEIN"/>
    <property type="match status" value="1"/>
</dbReference>
<dbReference type="HOGENOM" id="CLU_019955_1_0_1"/>
<keyword evidence="5" id="KW-1185">Reference proteome</keyword>
<sequence length="462" mass="51180">MKASFDELPKNDVVDVLLTRDWPAGTLDVHGREVGSEAKSASSTGSPVSRALALTLAPRYHFAGSHPFFFEREPYINVKTGSSDPASAQSWVTRFINIAYCSNADGEKWMHALKIEPGSAMDRALLCKIPPDTGPNPYLGAPGQKRRAADLQPDWRDGAKKPKTDARGGNRDARDIKGDLDKTIYVRNLSWDAEEGAIAEYFAQAALERNQASFFGRDITVEMANAPSERQPRRPTPGVAPGGCWFCLSNEKDLHLVASIGSECFVSMDKGGLTHEHCQIVPVEHLPCFANVPESTATEMWNYIGALRRYAESKSHKLVIFERYLELLSKGGNHCHMNCVPVEADRAVLSEKIFKQAAKRLDFSWTKLEPPANAADAQAAIKSVAGDGEYYAVHLPDGCILIRSIERGEKHWMQLGREVISHLIKAPERANWQSCMEDEAKETERTTAFVEAFDSFDPMKQG</sequence>